<feature type="binding site" evidence="9">
    <location>
        <position position="87"/>
    </location>
    <ligand>
        <name>Mg(2+)</name>
        <dbReference type="ChEBI" id="CHEBI:18420"/>
    </ligand>
</feature>
<evidence type="ECO:0000256" key="5">
    <source>
        <dbReference type="ARBA" id="ARBA00022977"/>
    </source>
</evidence>
<keyword evidence="3 9" id="KW-0479">Metal-binding</keyword>
<evidence type="ECO:0000259" key="12">
    <source>
        <dbReference type="Pfam" id="PF02581"/>
    </source>
</evidence>
<evidence type="ECO:0000256" key="4">
    <source>
        <dbReference type="ARBA" id="ARBA00022842"/>
    </source>
</evidence>
<keyword evidence="4 9" id="KW-0460">Magnesium</keyword>
<evidence type="ECO:0000256" key="2">
    <source>
        <dbReference type="ARBA" id="ARBA00022679"/>
    </source>
</evidence>
<evidence type="ECO:0000256" key="11">
    <source>
        <dbReference type="RuleBase" id="RU004253"/>
    </source>
</evidence>
<dbReference type="Gene3D" id="3.20.20.70">
    <property type="entry name" value="Aldolase class I"/>
    <property type="match status" value="1"/>
</dbReference>
<proteinExistence type="inferred from homology"/>
<dbReference type="InterPro" id="IPR034291">
    <property type="entry name" value="TMP_synthase"/>
</dbReference>
<keyword evidence="14" id="KW-1185">Reference proteome</keyword>
<dbReference type="GO" id="GO:0004789">
    <property type="term" value="F:thiamine-phosphate diphosphorylase activity"/>
    <property type="evidence" value="ECO:0007669"/>
    <property type="project" value="UniProtKB-EC"/>
</dbReference>
<comment type="catalytic activity">
    <reaction evidence="8 9 10">
        <text>2-[(2R,5Z)-2-carboxy-4-methylthiazol-5(2H)-ylidene]ethyl phosphate + 4-amino-2-methyl-5-(diphosphooxymethyl)pyrimidine + 2 H(+) = thiamine phosphate + CO2 + diphosphate</text>
        <dbReference type="Rhea" id="RHEA:47844"/>
        <dbReference type="ChEBI" id="CHEBI:15378"/>
        <dbReference type="ChEBI" id="CHEBI:16526"/>
        <dbReference type="ChEBI" id="CHEBI:33019"/>
        <dbReference type="ChEBI" id="CHEBI:37575"/>
        <dbReference type="ChEBI" id="CHEBI:57841"/>
        <dbReference type="ChEBI" id="CHEBI:62899"/>
        <dbReference type="EC" id="2.5.1.3"/>
    </reaction>
</comment>
<evidence type="ECO:0000256" key="7">
    <source>
        <dbReference type="ARBA" id="ARBA00047851"/>
    </source>
</evidence>
<evidence type="ECO:0000256" key="6">
    <source>
        <dbReference type="ARBA" id="ARBA00047334"/>
    </source>
</evidence>
<dbReference type="NCBIfam" id="TIGR00693">
    <property type="entry name" value="thiE"/>
    <property type="match status" value="1"/>
</dbReference>
<evidence type="ECO:0000313" key="14">
    <source>
        <dbReference type="Proteomes" id="UP001063782"/>
    </source>
</evidence>
<comment type="similarity">
    <text evidence="9 10">Belongs to the thiamine-phosphate synthase family.</text>
</comment>
<dbReference type="Pfam" id="PF02581">
    <property type="entry name" value="TMP-TENI"/>
    <property type="match status" value="1"/>
</dbReference>
<sequence>MNLSSFDPKILNLYFIAGTQDCRHLAGDRSEHLLNILHQALQAGISCYQFRDKGAFSLQDNPSEQKQLAKECQRLCQRYGVPFILNDMVELAFELGVDGIHVGQGDKSIIDIAQEMPKPMILGLSVNTLEQARYWDSIPQVSYFGTGPIFPTQSKSDQKPAVGIEFPKILRQAGIQKPFVAIGGITHQSAQTLRTYGANGVAIISAITQADNIITAVEQLK</sequence>
<dbReference type="PANTHER" id="PTHR20857:SF15">
    <property type="entry name" value="THIAMINE-PHOSPHATE SYNTHASE"/>
    <property type="match status" value="1"/>
</dbReference>
<feature type="domain" description="Thiamine phosphate synthase/TenI" evidence="12">
    <location>
        <begin position="13"/>
        <end position="207"/>
    </location>
</feature>
<evidence type="ECO:0000256" key="3">
    <source>
        <dbReference type="ARBA" id="ARBA00022723"/>
    </source>
</evidence>
<comment type="catalytic activity">
    <reaction evidence="7 9 10">
        <text>2-(2-carboxy-4-methylthiazol-5-yl)ethyl phosphate + 4-amino-2-methyl-5-(diphosphooxymethyl)pyrimidine + 2 H(+) = thiamine phosphate + CO2 + diphosphate</text>
        <dbReference type="Rhea" id="RHEA:47848"/>
        <dbReference type="ChEBI" id="CHEBI:15378"/>
        <dbReference type="ChEBI" id="CHEBI:16526"/>
        <dbReference type="ChEBI" id="CHEBI:33019"/>
        <dbReference type="ChEBI" id="CHEBI:37575"/>
        <dbReference type="ChEBI" id="CHEBI:57841"/>
        <dbReference type="ChEBI" id="CHEBI:62890"/>
        <dbReference type="EC" id="2.5.1.3"/>
    </reaction>
</comment>
<dbReference type="InterPro" id="IPR022998">
    <property type="entry name" value="ThiamineP_synth_TenI"/>
</dbReference>
<gene>
    <name evidence="9 13" type="primary">thiE</name>
    <name evidence="13" type="ORF">LU297_01650</name>
</gene>
<dbReference type="CDD" id="cd00564">
    <property type="entry name" value="TMP_TenI"/>
    <property type="match status" value="1"/>
</dbReference>
<dbReference type="InterPro" id="IPR036206">
    <property type="entry name" value="ThiamineP_synth_sf"/>
</dbReference>
<organism evidence="13 14">
    <name type="scientific">Moraxella nasicaprae</name>
    <dbReference type="NCBI Taxonomy" id="2904122"/>
    <lineage>
        <taxon>Bacteria</taxon>
        <taxon>Pseudomonadati</taxon>
        <taxon>Pseudomonadota</taxon>
        <taxon>Gammaproteobacteria</taxon>
        <taxon>Moraxellales</taxon>
        <taxon>Moraxellaceae</taxon>
        <taxon>Moraxella</taxon>
    </lineage>
</organism>
<reference evidence="13" key="1">
    <citation type="submission" date="2021-12" db="EMBL/GenBank/DDBJ databases">
        <title>taxonomy of Moraxella sp. ZY201224.</title>
        <authorList>
            <person name="Li F."/>
        </authorList>
    </citation>
    <scope>NUCLEOTIDE SEQUENCE</scope>
    <source>
        <strain evidence="13">ZY201224</strain>
    </source>
</reference>
<dbReference type="EC" id="2.5.1.3" evidence="9"/>
<evidence type="ECO:0000256" key="9">
    <source>
        <dbReference type="HAMAP-Rule" id="MF_00097"/>
    </source>
</evidence>
<name>A0ABY6F516_9GAMM</name>
<keyword evidence="2 9" id="KW-0808">Transferase</keyword>
<evidence type="ECO:0000256" key="8">
    <source>
        <dbReference type="ARBA" id="ARBA00047883"/>
    </source>
</evidence>
<feature type="binding site" evidence="9">
    <location>
        <position position="86"/>
    </location>
    <ligand>
        <name>4-amino-2-methyl-5-(diphosphooxymethyl)pyrimidine</name>
        <dbReference type="ChEBI" id="CHEBI:57841"/>
    </ligand>
</feature>
<dbReference type="InterPro" id="IPR013785">
    <property type="entry name" value="Aldolase_TIM"/>
</dbReference>
<comment type="catalytic activity">
    <reaction evidence="6 9 10">
        <text>4-methyl-5-(2-phosphooxyethyl)-thiazole + 4-amino-2-methyl-5-(diphosphooxymethyl)pyrimidine + H(+) = thiamine phosphate + diphosphate</text>
        <dbReference type="Rhea" id="RHEA:22328"/>
        <dbReference type="ChEBI" id="CHEBI:15378"/>
        <dbReference type="ChEBI" id="CHEBI:33019"/>
        <dbReference type="ChEBI" id="CHEBI:37575"/>
        <dbReference type="ChEBI" id="CHEBI:57841"/>
        <dbReference type="ChEBI" id="CHEBI:58296"/>
        <dbReference type="EC" id="2.5.1.3"/>
    </reaction>
</comment>
<comment type="pathway">
    <text evidence="1 9 11">Cofactor biosynthesis; thiamine diphosphate biosynthesis; thiamine phosphate from 4-amino-2-methyl-5-diphosphomethylpyrimidine and 4-methyl-5-(2-phosphoethyl)-thiazole: step 1/1.</text>
</comment>
<accession>A0ABY6F516</accession>
<keyword evidence="5 9" id="KW-0784">Thiamine biosynthesis</keyword>
<evidence type="ECO:0000313" key="13">
    <source>
        <dbReference type="EMBL" id="UXZ05182.1"/>
    </source>
</evidence>
<dbReference type="Proteomes" id="UP001063782">
    <property type="component" value="Chromosome"/>
</dbReference>
<feature type="binding site" evidence="9">
    <location>
        <begin position="204"/>
        <end position="205"/>
    </location>
    <ligand>
        <name>2-[(2R,5Z)-2-carboxy-4-methylthiazol-5(2H)-ylidene]ethyl phosphate</name>
        <dbReference type="ChEBI" id="CHEBI:62899"/>
    </ligand>
</feature>
<dbReference type="HAMAP" id="MF_00097">
    <property type="entry name" value="TMP_synthase"/>
    <property type="match status" value="1"/>
</dbReference>
<feature type="binding site" evidence="9">
    <location>
        <position position="155"/>
    </location>
    <ligand>
        <name>4-amino-2-methyl-5-(diphosphooxymethyl)pyrimidine</name>
        <dbReference type="ChEBI" id="CHEBI:57841"/>
    </ligand>
</feature>
<feature type="binding site" evidence="9">
    <location>
        <position position="106"/>
    </location>
    <ligand>
        <name>Mg(2+)</name>
        <dbReference type="ChEBI" id="CHEBI:18420"/>
    </ligand>
</feature>
<evidence type="ECO:0000256" key="10">
    <source>
        <dbReference type="RuleBase" id="RU003826"/>
    </source>
</evidence>
<dbReference type="RefSeq" id="WP_263076682.1">
    <property type="nucleotide sequence ID" value="NZ_CP089977.1"/>
</dbReference>
<comment type="cofactor">
    <cofactor evidence="9">
        <name>Mg(2+)</name>
        <dbReference type="ChEBI" id="CHEBI:18420"/>
    </cofactor>
    <text evidence="9">Binds 1 Mg(2+) ion per subunit.</text>
</comment>
<dbReference type="SUPFAM" id="SSF51391">
    <property type="entry name" value="Thiamin phosphate synthase"/>
    <property type="match status" value="1"/>
</dbReference>
<evidence type="ECO:0000256" key="1">
    <source>
        <dbReference type="ARBA" id="ARBA00005165"/>
    </source>
</evidence>
<feature type="binding site" evidence="9">
    <location>
        <position position="125"/>
    </location>
    <ligand>
        <name>4-amino-2-methyl-5-(diphosphooxymethyl)pyrimidine</name>
        <dbReference type="ChEBI" id="CHEBI:57841"/>
    </ligand>
</feature>
<comment type="function">
    <text evidence="9">Condenses 4-methyl-5-(beta-hydroxyethyl)thiazole monophosphate (THZ-P) and 2-methyl-4-amino-5-hydroxymethyl pyrimidine pyrophosphate (HMP-PP) to form thiamine monophosphate (TMP).</text>
</comment>
<feature type="binding site" evidence="9">
    <location>
        <begin position="152"/>
        <end position="154"/>
    </location>
    <ligand>
        <name>2-[(2R,5Z)-2-carboxy-4-methylthiazol-5(2H)-ylidene]ethyl phosphate</name>
        <dbReference type="ChEBI" id="CHEBI:62899"/>
    </ligand>
</feature>
<feature type="binding site" evidence="9">
    <location>
        <begin position="49"/>
        <end position="53"/>
    </location>
    <ligand>
        <name>4-amino-2-methyl-5-(diphosphooxymethyl)pyrimidine</name>
        <dbReference type="ChEBI" id="CHEBI:57841"/>
    </ligand>
</feature>
<dbReference type="EMBL" id="CP089977">
    <property type="protein sequence ID" value="UXZ05182.1"/>
    <property type="molecule type" value="Genomic_DNA"/>
</dbReference>
<protein>
    <recommendedName>
        <fullName evidence="9">Thiamine-phosphate synthase</fullName>
        <shortName evidence="9">TP synthase</shortName>
        <shortName evidence="9">TPS</shortName>
        <ecNumber evidence="9">2.5.1.3</ecNumber>
    </recommendedName>
    <alternativeName>
        <fullName evidence="9">Thiamine-phosphate pyrophosphorylase</fullName>
        <shortName evidence="9">TMP pyrophosphorylase</shortName>
        <shortName evidence="9">TMP-PPase</shortName>
    </alternativeName>
</protein>
<feature type="binding site" evidence="9">
    <location>
        <position position="184"/>
    </location>
    <ligand>
        <name>2-[(2R,5Z)-2-carboxy-4-methylthiazol-5(2H)-ylidene]ethyl phosphate</name>
        <dbReference type="ChEBI" id="CHEBI:62899"/>
    </ligand>
</feature>
<dbReference type="PANTHER" id="PTHR20857">
    <property type="entry name" value="THIAMINE-PHOSPHATE PYROPHOSPHORYLASE"/>
    <property type="match status" value="1"/>
</dbReference>